<organism evidence="2 3">
    <name type="scientific">Armillaria luteobubalina</name>
    <dbReference type="NCBI Taxonomy" id="153913"/>
    <lineage>
        <taxon>Eukaryota</taxon>
        <taxon>Fungi</taxon>
        <taxon>Dikarya</taxon>
        <taxon>Basidiomycota</taxon>
        <taxon>Agaricomycotina</taxon>
        <taxon>Agaricomycetes</taxon>
        <taxon>Agaricomycetidae</taxon>
        <taxon>Agaricales</taxon>
        <taxon>Marasmiineae</taxon>
        <taxon>Physalacriaceae</taxon>
        <taxon>Armillaria</taxon>
    </lineage>
</organism>
<evidence type="ECO:0000256" key="1">
    <source>
        <dbReference type="SAM" id="MobiDB-lite"/>
    </source>
</evidence>
<sequence>MHNVTSRTKGKKSEEQALLIIIKVNIGLGDWKLWVNAIVDSGSEVNIISRPVTKELNKDYPVMPLEEAHCADANGNQGYSLENSVIYYYFKGAVSSYYMEQDKIEFEGSWQLKEGEEIVPIGTSQYNAYLSQITPDNSLGQVEQDDKTESHDTSEWSEADTESWETTELNSNMSNISKSVKEERKGHTSFKYQESKKPVRDRHQKVINWRNQCQIQGPDTRPDICDDDDNNQIVLYTKEEGIRVFYPRKQLLLWSILGNKVPEEEGHSHATYDVIHQHIQALFHYNDRGVMPPLPLNDMPHPEPLQDSRACYSLLPTNATTQFNYLRDSLFHPNIIGSPLFHSIVLSTNHALQLNAEVIHGKSVQQIHAFNASLAELQGPNGLPISMHAGHAVLLFFSENSEANNEDSGDEGYVSRPGILSQSRDVEGESEMGNNIQEMDVPAVTQWSSYPLDAHTQLKNSQLQNATPKDEDKMSGLAGQQEDLVHSYTYQVNNDYQGELI</sequence>
<gene>
    <name evidence="2" type="ORF">EDD18DRAFT_1106220</name>
</gene>
<comment type="caution">
    <text evidence="2">The sequence shown here is derived from an EMBL/GenBank/DDBJ whole genome shotgun (WGS) entry which is preliminary data.</text>
</comment>
<keyword evidence="3" id="KW-1185">Reference proteome</keyword>
<evidence type="ECO:0000313" key="2">
    <source>
        <dbReference type="EMBL" id="KAK0495605.1"/>
    </source>
</evidence>
<name>A0AA39Q4Q3_9AGAR</name>
<protein>
    <submittedName>
        <fullName evidence="2">Uncharacterized protein</fullName>
    </submittedName>
</protein>
<dbReference type="Proteomes" id="UP001175228">
    <property type="component" value="Unassembled WGS sequence"/>
</dbReference>
<proteinExistence type="predicted"/>
<accession>A0AA39Q4Q3</accession>
<evidence type="ECO:0000313" key="3">
    <source>
        <dbReference type="Proteomes" id="UP001175228"/>
    </source>
</evidence>
<feature type="region of interest" description="Disordered" evidence="1">
    <location>
        <begin position="138"/>
        <end position="167"/>
    </location>
</feature>
<feature type="compositionally biased region" description="Basic and acidic residues" evidence="1">
    <location>
        <begin position="144"/>
        <end position="154"/>
    </location>
</feature>
<dbReference type="EMBL" id="JAUEPU010000017">
    <property type="protein sequence ID" value="KAK0495605.1"/>
    <property type="molecule type" value="Genomic_DNA"/>
</dbReference>
<feature type="compositionally biased region" description="Acidic residues" evidence="1">
    <location>
        <begin position="155"/>
        <end position="165"/>
    </location>
</feature>
<dbReference type="AlphaFoldDB" id="A0AA39Q4Q3"/>
<reference evidence="2" key="1">
    <citation type="submission" date="2023-06" db="EMBL/GenBank/DDBJ databases">
        <authorList>
            <consortium name="Lawrence Berkeley National Laboratory"/>
            <person name="Ahrendt S."/>
            <person name="Sahu N."/>
            <person name="Indic B."/>
            <person name="Wong-Bajracharya J."/>
            <person name="Merenyi Z."/>
            <person name="Ke H.-M."/>
            <person name="Monk M."/>
            <person name="Kocsube S."/>
            <person name="Drula E."/>
            <person name="Lipzen A."/>
            <person name="Balint B."/>
            <person name="Henrissat B."/>
            <person name="Andreopoulos B."/>
            <person name="Martin F.M."/>
            <person name="Harder C.B."/>
            <person name="Rigling D."/>
            <person name="Ford K.L."/>
            <person name="Foster G.D."/>
            <person name="Pangilinan J."/>
            <person name="Papanicolaou A."/>
            <person name="Barry K."/>
            <person name="LaButti K."/>
            <person name="Viragh M."/>
            <person name="Koriabine M."/>
            <person name="Yan M."/>
            <person name="Riley R."/>
            <person name="Champramary S."/>
            <person name="Plett K.L."/>
            <person name="Tsai I.J."/>
            <person name="Slot J."/>
            <person name="Sipos G."/>
            <person name="Plett J."/>
            <person name="Nagy L.G."/>
            <person name="Grigoriev I.V."/>
        </authorList>
    </citation>
    <scope>NUCLEOTIDE SEQUENCE</scope>
    <source>
        <strain evidence="2">HWK02</strain>
    </source>
</reference>